<evidence type="ECO:0000256" key="2">
    <source>
        <dbReference type="ARBA" id="ARBA00022840"/>
    </source>
</evidence>
<dbReference type="GO" id="GO:0005524">
    <property type="term" value="F:ATP binding"/>
    <property type="evidence" value="ECO:0007669"/>
    <property type="project" value="UniProtKB-KW"/>
</dbReference>
<name>A0A1T4YXN5_9BACL</name>
<keyword evidence="2 4" id="KW-0067">ATP-binding</keyword>
<dbReference type="SMART" id="SM00382">
    <property type="entry name" value="AAA"/>
    <property type="match status" value="1"/>
</dbReference>
<gene>
    <name evidence="4" type="ORF">SAMN04244570_0158</name>
</gene>
<dbReference type="EMBL" id="FUYJ01000011">
    <property type="protein sequence ID" value="SKB06486.1"/>
    <property type="molecule type" value="Genomic_DNA"/>
</dbReference>
<dbReference type="Proteomes" id="UP000190042">
    <property type="component" value="Unassembled WGS sequence"/>
</dbReference>
<dbReference type="AlphaFoldDB" id="A0A1T4YXN5"/>
<organism evidence="4 5">
    <name type="scientific">Sporosarcina newyorkensis</name>
    <dbReference type="NCBI Taxonomy" id="759851"/>
    <lineage>
        <taxon>Bacteria</taxon>
        <taxon>Bacillati</taxon>
        <taxon>Bacillota</taxon>
        <taxon>Bacilli</taxon>
        <taxon>Bacillales</taxon>
        <taxon>Caryophanaceae</taxon>
        <taxon>Sporosarcina</taxon>
    </lineage>
</organism>
<accession>A0A1T4YXN5</accession>
<keyword evidence="1" id="KW-0547">Nucleotide-binding</keyword>
<dbReference type="GO" id="GO:0016887">
    <property type="term" value="F:ATP hydrolysis activity"/>
    <property type="evidence" value="ECO:0007669"/>
    <property type="project" value="InterPro"/>
</dbReference>
<dbReference type="PROSITE" id="PS50893">
    <property type="entry name" value="ABC_TRANSPORTER_2"/>
    <property type="match status" value="1"/>
</dbReference>
<dbReference type="PANTHER" id="PTHR43158">
    <property type="entry name" value="SKFA PEPTIDE EXPORT ATP-BINDING PROTEIN SKFE"/>
    <property type="match status" value="1"/>
</dbReference>
<dbReference type="SUPFAM" id="SSF52540">
    <property type="entry name" value="P-loop containing nucleoside triphosphate hydrolases"/>
    <property type="match status" value="1"/>
</dbReference>
<feature type="domain" description="ABC transporter" evidence="3">
    <location>
        <begin position="5"/>
        <end position="230"/>
    </location>
</feature>
<dbReference type="InterPro" id="IPR003439">
    <property type="entry name" value="ABC_transporter-like_ATP-bd"/>
</dbReference>
<evidence type="ECO:0000313" key="4">
    <source>
        <dbReference type="EMBL" id="SKB06486.1"/>
    </source>
</evidence>
<dbReference type="PANTHER" id="PTHR43158:SF5">
    <property type="entry name" value="ABC TRANSPORTER, ATP-BINDING PROTEIN"/>
    <property type="match status" value="1"/>
</dbReference>
<evidence type="ECO:0000256" key="1">
    <source>
        <dbReference type="ARBA" id="ARBA00022741"/>
    </source>
</evidence>
<sequence>MMQTVTLRDVTKKYRSLTILDKVNLDIRESVITGVVGRNGAGKTTLLKMIAGFMKESSGELRVFGERPFNSLSVSANMIFIDDLMGFPDSLTLGDILVECERFYANWDGELAKRLLEYFSLPLILNHRVLSKGKRSTFNAVVGIAARCPLTMFDEPITGMDSAACRDFYRALLKDYIAHPRTILLSSHHVEEMEDILEDILLIDGKGIGFHGPITELQEKFLLLQGKLEVLEKYANKYAVIHRSSAGPISEWIVDSEHTEAELKELKQAGIRISAVSASNAYLAMTGQTRGGVDDVFNAMERA</sequence>
<dbReference type="InterPro" id="IPR003593">
    <property type="entry name" value="AAA+_ATPase"/>
</dbReference>
<evidence type="ECO:0000259" key="3">
    <source>
        <dbReference type="PROSITE" id="PS50893"/>
    </source>
</evidence>
<reference evidence="5" key="1">
    <citation type="submission" date="2017-02" db="EMBL/GenBank/DDBJ databases">
        <authorList>
            <person name="Varghese N."/>
            <person name="Submissions S."/>
        </authorList>
    </citation>
    <scope>NUCLEOTIDE SEQUENCE [LARGE SCALE GENOMIC DNA]</scope>
    <source>
        <strain evidence="5">DSM 23966</strain>
    </source>
</reference>
<dbReference type="InterPro" id="IPR027417">
    <property type="entry name" value="P-loop_NTPase"/>
</dbReference>
<proteinExistence type="predicted"/>
<dbReference type="Pfam" id="PF00005">
    <property type="entry name" value="ABC_tran"/>
    <property type="match status" value="1"/>
</dbReference>
<keyword evidence="5" id="KW-1185">Reference proteome</keyword>
<dbReference type="Gene3D" id="3.40.50.300">
    <property type="entry name" value="P-loop containing nucleotide triphosphate hydrolases"/>
    <property type="match status" value="1"/>
</dbReference>
<protein>
    <submittedName>
        <fullName evidence="4">ABC-2 type transport system ATP-binding protein</fullName>
    </submittedName>
</protein>
<evidence type="ECO:0000313" key="5">
    <source>
        <dbReference type="Proteomes" id="UP000190042"/>
    </source>
</evidence>